<dbReference type="PANTHER" id="PTHR11496:SF102">
    <property type="entry name" value="ALCOHOL DEHYDROGENASE 4"/>
    <property type="match status" value="1"/>
</dbReference>
<dbReference type="GO" id="GO:0046872">
    <property type="term" value="F:metal ion binding"/>
    <property type="evidence" value="ECO:0007669"/>
    <property type="project" value="InterPro"/>
</dbReference>
<dbReference type="InterPro" id="IPR056798">
    <property type="entry name" value="ADH_Fe_C"/>
</dbReference>
<dbReference type="Gene3D" id="3.40.50.1970">
    <property type="match status" value="1"/>
</dbReference>
<dbReference type="PANTHER" id="PTHR11496">
    <property type="entry name" value="ALCOHOL DEHYDROGENASE"/>
    <property type="match status" value="1"/>
</dbReference>
<dbReference type="Proteomes" id="UP000217785">
    <property type="component" value="Unassembled WGS sequence"/>
</dbReference>
<evidence type="ECO:0000259" key="5">
    <source>
        <dbReference type="Pfam" id="PF25137"/>
    </source>
</evidence>
<dbReference type="PROSITE" id="PS00913">
    <property type="entry name" value="ADH_IRON_1"/>
    <property type="match status" value="1"/>
</dbReference>
<dbReference type="SUPFAM" id="SSF56796">
    <property type="entry name" value="Dehydroquinate synthase-like"/>
    <property type="match status" value="1"/>
</dbReference>
<sequence>MSSIHLPVRIEFGLDSSITIGSEFRSLKCSKVMVVSDKGVINAGLLDKILKSLADAKVESVLYDNVVPDPDVKCVEQARDFYISERCDGILAVGGGSSIDTAKAAGALITNSEPIVSMGGMGKVKNPLPPLIAIPTTCGTGSEVTNVTVVTDEYHFKVPIISPYLIPKVAVLDPNLLTSLPPSLVAATGMDALTHAIEALTNKLENWYADMCAIKAIEMIGKAIRPAAAGGNVKALSEMLYASTLAGISFTLSRLGLVHAMSHPISGFAGVPHGVANAILLPYVMSFNLVGNPEGYALVAKALGIVGRSGVLETAKAGVEEVIGLNHQLGIPKSFKDVGVKENLFPQMITDTFKSGNVAINPRRVSEKDVEIIYQASFAGDSPLLFIE</sequence>
<dbReference type="FunFam" id="3.40.50.1970:FF:000003">
    <property type="entry name" value="Alcohol dehydrogenase, iron-containing"/>
    <property type="match status" value="1"/>
</dbReference>
<accession>A0A292YJA7</accession>
<comment type="similarity">
    <text evidence="1">Belongs to the iron-containing alcohol dehydrogenase family.</text>
</comment>
<dbReference type="GO" id="GO:0004022">
    <property type="term" value="F:alcohol dehydrogenase (NAD+) activity"/>
    <property type="evidence" value="ECO:0007669"/>
    <property type="project" value="UniProtKB-ARBA"/>
</dbReference>
<keyword evidence="7" id="KW-1185">Reference proteome</keyword>
<dbReference type="PROSITE" id="PS00060">
    <property type="entry name" value="ADH_IRON_2"/>
    <property type="match status" value="1"/>
</dbReference>
<gene>
    <name evidence="6" type="ORF">EFBL_0187</name>
</gene>
<evidence type="ECO:0000313" key="7">
    <source>
        <dbReference type="Proteomes" id="UP000217785"/>
    </source>
</evidence>
<evidence type="ECO:0000256" key="3">
    <source>
        <dbReference type="ARBA" id="ARBA00023027"/>
    </source>
</evidence>
<dbReference type="InterPro" id="IPR018211">
    <property type="entry name" value="ADH_Fe_CS"/>
</dbReference>
<dbReference type="InterPro" id="IPR001670">
    <property type="entry name" value="ADH_Fe/GldA"/>
</dbReference>
<evidence type="ECO:0000256" key="1">
    <source>
        <dbReference type="ARBA" id="ARBA00007358"/>
    </source>
</evidence>
<dbReference type="AlphaFoldDB" id="A0A292YJA7"/>
<comment type="caution">
    <text evidence="6">The sequence shown here is derived from an EMBL/GenBank/DDBJ whole genome shotgun (WGS) entry which is preliminary data.</text>
</comment>
<dbReference type="Pfam" id="PF00465">
    <property type="entry name" value="Fe-ADH"/>
    <property type="match status" value="1"/>
</dbReference>
<evidence type="ECO:0000256" key="2">
    <source>
        <dbReference type="ARBA" id="ARBA00023002"/>
    </source>
</evidence>
<dbReference type="Gene3D" id="1.20.1090.10">
    <property type="entry name" value="Dehydroquinate synthase-like - alpha domain"/>
    <property type="match status" value="1"/>
</dbReference>
<evidence type="ECO:0000313" key="6">
    <source>
        <dbReference type="EMBL" id="GAX88575.1"/>
    </source>
</evidence>
<dbReference type="CDD" id="cd08551">
    <property type="entry name" value="Fe-ADH"/>
    <property type="match status" value="1"/>
</dbReference>
<name>A0A292YJA7_9BACL</name>
<reference evidence="7" key="1">
    <citation type="submission" date="2017-07" db="EMBL/GenBank/DDBJ databases">
        <title>Draft genome sequence of Effusibacillus lacus strain skLN1.</title>
        <authorList>
            <person name="Watanabe M."/>
            <person name="Kojima H."/>
            <person name="Fukui M."/>
        </authorList>
    </citation>
    <scope>NUCLEOTIDE SEQUENCE [LARGE SCALE GENOMIC DNA]</scope>
    <source>
        <strain evidence="7">skLN1</strain>
    </source>
</reference>
<keyword evidence="3" id="KW-0520">NAD</keyword>
<evidence type="ECO:0000259" key="4">
    <source>
        <dbReference type="Pfam" id="PF00465"/>
    </source>
</evidence>
<dbReference type="InterPro" id="IPR039697">
    <property type="entry name" value="Alcohol_dehydrogenase_Fe"/>
</dbReference>
<keyword evidence="2" id="KW-0560">Oxidoreductase</keyword>
<dbReference type="Pfam" id="PF25137">
    <property type="entry name" value="ADH_Fe_C"/>
    <property type="match status" value="1"/>
</dbReference>
<feature type="domain" description="Fe-containing alcohol dehydrogenase-like C-terminal" evidence="5">
    <location>
        <begin position="186"/>
        <end position="377"/>
    </location>
</feature>
<organism evidence="6 7">
    <name type="scientific">Effusibacillus lacus</name>
    <dbReference type="NCBI Taxonomy" id="1348429"/>
    <lineage>
        <taxon>Bacteria</taxon>
        <taxon>Bacillati</taxon>
        <taxon>Bacillota</taxon>
        <taxon>Bacilli</taxon>
        <taxon>Bacillales</taxon>
        <taxon>Alicyclobacillaceae</taxon>
        <taxon>Effusibacillus</taxon>
    </lineage>
</organism>
<dbReference type="FunFam" id="1.20.1090.10:FF:000001">
    <property type="entry name" value="Aldehyde-alcohol dehydrogenase"/>
    <property type="match status" value="1"/>
</dbReference>
<dbReference type="EMBL" id="BDUF01000004">
    <property type="protein sequence ID" value="GAX88575.1"/>
    <property type="molecule type" value="Genomic_DNA"/>
</dbReference>
<protein>
    <submittedName>
        <fullName evidence="6">Alcohol dehydrogenase</fullName>
    </submittedName>
</protein>
<feature type="domain" description="Alcohol dehydrogenase iron-type/glycerol dehydrogenase GldA" evidence="4">
    <location>
        <begin position="7"/>
        <end position="174"/>
    </location>
</feature>
<proteinExistence type="inferred from homology"/>